<gene>
    <name evidence="3" type="ORF">AJ79_03553</name>
</gene>
<feature type="compositionally biased region" description="Acidic residues" evidence="1">
    <location>
        <begin position="110"/>
        <end position="120"/>
    </location>
</feature>
<sequence length="661" mass="75784">MEPNQLPSPSTEYPEFLDFSKIPILRHSWSGPEREVLSVLRHFYILPAKQETSIFNSMFAASIKDEGFPDGLPMSRINAQLNDMKRLENPIWVSVNATPLPNDDAGKDDAGEDDAREDEDDEYKECRHVIQLVANELGIELCRRTGPSAQCTKRYKGFELLRSFFNTDVYPYVTPAEPDVEPEPEDVEAECDDEQELDSDIPPTPIRKSGKRSRYWGKRAKPRILYRFYNTESSGINNPKGFSAGLWATGPSHIPNACLYDQRVLEAMAKTHLSRYNIKSPFVSTSSGFLVTFHKLLTQGKDAKMSIIDASKLDQRGLFSAQEILYKDPLGTDITPGYCGWAEWLVWGSIPEEAIVCTISEFRLLEIANVYPDIESVLQVKMIRMFPLNRSELKKHLWKTPTKIDRPDGLIVGNFLKIINLPEEYAEDVGWRISQGWHFTYKDKAGTSRYLDGVRQGYAKRSSPMTGSKPSSVLYPTPPVTPEKPETQPEVIVIDDTDDDTEDDMHEEQGSEMEEEEEDDEDEEHEVAEYGEDNEEDEWGEVPSWKKEQNYQEEDYQEGVYEHVNEELKEEHDSVDRFAEELRQTVATPTPRSLDIAQRYMWKTVKIETEAGNEMTVSTFELNKEKAAEGMMDIEMSDVGSEIMNWAFETDRERVNQMMGW</sequence>
<keyword evidence="4" id="KW-1185">Reference proteome</keyword>
<dbReference type="InterPro" id="IPR056009">
    <property type="entry name" value="DUF7587"/>
</dbReference>
<proteinExistence type="predicted"/>
<organism evidence="3 4">
    <name type="scientific">Helicocarpus griseus UAMH5409</name>
    <dbReference type="NCBI Taxonomy" id="1447875"/>
    <lineage>
        <taxon>Eukaryota</taxon>
        <taxon>Fungi</taxon>
        <taxon>Dikarya</taxon>
        <taxon>Ascomycota</taxon>
        <taxon>Pezizomycotina</taxon>
        <taxon>Eurotiomycetes</taxon>
        <taxon>Eurotiomycetidae</taxon>
        <taxon>Onygenales</taxon>
        <taxon>Ajellomycetaceae</taxon>
        <taxon>Helicocarpus</taxon>
    </lineage>
</organism>
<dbReference type="EMBL" id="PDNB01000044">
    <property type="protein sequence ID" value="PGH13560.1"/>
    <property type="molecule type" value="Genomic_DNA"/>
</dbReference>
<comment type="caution">
    <text evidence="3">The sequence shown here is derived from an EMBL/GenBank/DDBJ whole genome shotgun (WGS) entry which is preliminary data.</text>
</comment>
<feature type="region of interest" description="Disordered" evidence="1">
    <location>
        <begin position="192"/>
        <end position="212"/>
    </location>
</feature>
<name>A0A2B7XX13_9EURO</name>
<dbReference type="Proteomes" id="UP000223968">
    <property type="component" value="Unassembled WGS sequence"/>
</dbReference>
<evidence type="ECO:0000313" key="3">
    <source>
        <dbReference type="EMBL" id="PGH13560.1"/>
    </source>
</evidence>
<evidence type="ECO:0000313" key="4">
    <source>
        <dbReference type="Proteomes" id="UP000223968"/>
    </source>
</evidence>
<protein>
    <recommendedName>
        <fullName evidence="2">DUF7587 domain-containing protein</fullName>
    </recommendedName>
</protein>
<reference evidence="3 4" key="1">
    <citation type="submission" date="2017-10" db="EMBL/GenBank/DDBJ databases">
        <title>Comparative genomics in systemic dimorphic fungi from Ajellomycetaceae.</title>
        <authorList>
            <person name="Munoz J.F."/>
            <person name="Mcewen J.G."/>
            <person name="Clay O.K."/>
            <person name="Cuomo C.A."/>
        </authorList>
    </citation>
    <scope>NUCLEOTIDE SEQUENCE [LARGE SCALE GENOMIC DNA]</scope>
    <source>
        <strain evidence="3 4">UAMH5409</strain>
    </source>
</reference>
<dbReference type="Pfam" id="PF24494">
    <property type="entry name" value="DUF7587"/>
    <property type="match status" value="1"/>
</dbReference>
<feature type="compositionally biased region" description="Acidic residues" evidence="1">
    <location>
        <begin position="493"/>
        <end position="540"/>
    </location>
</feature>
<dbReference type="AlphaFoldDB" id="A0A2B7XX13"/>
<feature type="region of interest" description="Disordered" evidence="1">
    <location>
        <begin position="459"/>
        <end position="540"/>
    </location>
</feature>
<accession>A0A2B7XX13</accession>
<dbReference type="STRING" id="1447875.A0A2B7XX13"/>
<evidence type="ECO:0000259" key="2">
    <source>
        <dbReference type="Pfam" id="PF24494"/>
    </source>
</evidence>
<feature type="domain" description="DUF7587" evidence="2">
    <location>
        <begin position="221"/>
        <end position="360"/>
    </location>
</feature>
<dbReference type="OrthoDB" id="5397734at2759"/>
<evidence type="ECO:0000256" key="1">
    <source>
        <dbReference type="SAM" id="MobiDB-lite"/>
    </source>
</evidence>
<feature type="region of interest" description="Disordered" evidence="1">
    <location>
        <begin position="95"/>
        <end position="120"/>
    </location>
</feature>